<dbReference type="AlphaFoldDB" id="A0A852TQ03"/>
<organism evidence="2 3">
    <name type="scientific">Spinactinospora alkalitolerans</name>
    <dbReference type="NCBI Taxonomy" id="687207"/>
    <lineage>
        <taxon>Bacteria</taxon>
        <taxon>Bacillati</taxon>
        <taxon>Actinomycetota</taxon>
        <taxon>Actinomycetes</taxon>
        <taxon>Streptosporangiales</taxon>
        <taxon>Nocardiopsidaceae</taxon>
        <taxon>Spinactinospora</taxon>
    </lineage>
</organism>
<keyword evidence="1" id="KW-0732">Signal</keyword>
<evidence type="ECO:0000313" key="2">
    <source>
        <dbReference type="EMBL" id="NYE45357.1"/>
    </source>
</evidence>
<sequence length="217" mass="22412">MKRLTAIAFGFTVAAVASVGAAGAASADEGPAGKEVAESVFESNDPEATYEGLSDAERAAFDSYVLPAEQDVQTEVVEPQNDVARQIEESGGAPETLNDASVAGCWVGRADGSAQAAAGNTLYTFYVEGSWCSNGVTVTSASYDRAGGETSTPGWRYEGVNDFASGVSAGNQGVAWAQHSFVLGAGGWDIQHPLECIRLRGAANGNAYADYTCSVNF</sequence>
<evidence type="ECO:0000313" key="3">
    <source>
        <dbReference type="Proteomes" id="UP000589036"/>
    </source>
</evidence>
<dbReference type="EMBL" id="JACCCC010000001">
    <property type="protein sequence ID" value="NYE45357.1"/>
    <property type="molecule type" value="Genomic_DNA"/>
</dbReference>
<accession>A0A852TQ03</accession>
<feature type="signal peptide" evidence="1">
    <location>
        <begin position="1"/>
        <end position="27"/>
    </location>
</feature>
<dbReference type="Proteomes" id="UP000589036">
    <property type="component" value="Unassembled WGS sequence"/>
</dbReference>
<dbReference type="RefSeq" id="WP_179641595.1">
    <property type="nucleotide sequence ID" value="NZ_BAAAYY010000007.1"/>
</dbReference>
<evidence type="ECO:0008006" key="4">
    <source>
        <dbReference type="Google" id="ProtNLM"/>
    </source>
</evidence>
<reference evidence="2 3" key="1">
    <citation type="submission" date="2020-07" db="EMBL/GenBank/DDBJ databases">
        <title>Sequencing the genomes of 1000 actinobacteria strains.</title>
        <authorList>
            <person name="Klenk H.-P."/>
        </authorList>
    </citation>
    <scope>NUCLEOTIDE SEQUENCE [LARGE SCALE GENOMIC DNA]</scope>
    <source>
        <strain evidence="2 3">CXB654</strain>
    </source>
</reference>
<feature type="chain" id="PRO_5039270855" description="Secreted protein" evidence="1">
    <location>
        <begin position="28"/>
        <end position="217"/>
    </location>
</feature>
<comment type="caution">
    <text evidence="2">The sequence shown here is derived from an EMBL/GenBank/DDBJ whole genome shotgun (WGS) entry which is preliminary data.</text>
</comment>
<gene>
    <name evidence="2" type="ORF">HDA32_000477</name>
</gene>
<name>A0A852TQ03_9ACTN</name>
<protein>
    <recommendedName>
        <fullName evidence="4">Secreted protein</fullName>
    </recommendedName>
</protein>
<keyword evidence="3" id="KW-1185">Reference proteome</keyword>
<proteinExistence type="predicted"/>
<evidence type="ECO:0000256" key="1">
    <source>
        <dbReference type="SAM" id="SignalP"/>
    </source>
</evidence>